<proteinExistence type="predicted"/>
<evidence type="ECO:0000313" key="2">
    <source>
        <dbReference type="Proteomes" id="UP000688947"/>
    </source>
</evidence>
<evidence type="ECO:0000313" key="1">
    <source>
        <dbReference type="EMBL" id="KAG6958173.1"/>
    </source>
</evidence>
<comment type="caution">
    <text evidence="1">The sequence shown here is derived from an EMBL/GenBank/DDBJ whole genome shotgun (WGS) entry which is preliminary data.</text>
</comment>
<dbReference type="Proteomes" id="UP000688947">
    <property type="component" value="Unassembled WGS sequence"/>
</dbReference>
<sequence>LKPAKELTPVERGANKLAYSRRKVFWGVITQFVRSGYTSDAPIDKVYQVHGRQLSVSSIFVSFRADRSRGGHSNLR</sequence>
<organism evidence="1 2">
    <name type="scientific">Phytophthora cactorum</name>
    <dbReference type="NCBI Taxonomy" id="29920"/>
    <lineage>
        <taxon>Eukaryota</taxon>
        <taxon>Sar</taxon>
        <taxon>Stramenopiles</taxon>
        <taxon>Oomycota</taxon>
        <taxon>Peronosporomycetes</taxon>
        <taxon>Peronosporales</taxon>
        <taxon>Peronosporaceae</taxon>
        <taxon>Phytophthora</taxon>
    </lineage>
</organism>
<dbReference type="OrthoDB" id="108842at2759"/>
<dbReference type="AlphaFoldDB" id="A0A8T1U9F0"/>
<dbReference type="EMBL" id="JAENGZ010000503">
    <property type="protein sequence ID" value="KAG6958173.1"/>
    <property type="molecule type" value="Genomic_DNA"/>
</dbReference>
<dbReference type="VEuPathDB" id="FungiDB:PC110_g12914"/>
<accession>A0A8T1U9F0</accession>
<feature type="non-terminal residue" evidence="1">
    <location>
        <position position="1"/>
    </location>
</feature>
<name>A0A8T1U9F0_9STRA</name>
<gene>
    <name evidence="1" type="ORF">JG687_00009543</name>
</gene>
<protein>
    <submittedName>
        <fullName evidence="1">Uncharacterized protein</fullName>
    </submittedName>
</protein>
<reference evidence="1" key="1">
    <citation type="submission" date="2021-01" db="EMBL/GenBank/DDBJ databases">
        <title>Phytophthora aleatoria, a newly-described species from Pinus radiata is distinct from Phytophthora cactorum isolates based on comparative genomics.</title>
        <authorList>
            <person name="Mcdougal R."/>
            <person name="Panda P."/>
            <person name="Williams N."/>
            <person name="Studholme D.J."/>
        </authorList>
    </citation>
    <scope>NUCLEOTIDE SEQUENCE</scope>
    <source>
        <strain evidence="1">NZFS 3830</strain>
    </source>
</reference>